<dbReference type="GO" id="GO:0016787">
    <property type="term" value="F:hydrolase activity"/>
    <property type="evidence" value="ECO:0007669"/>
    <property type="project" value="UniProtKB-KW"/>
</dbReference>
<dbReference type="EnsemblBacteria" id="ABC21996">
    <property type="protein sequence ID" value="ABC21996"/>
    <property type="gene ID" value="Rru_A1195"/>
</dbReference>
<keyword evidence="2" id="KW-0732">Signal</keyword>
<keyword evidence="4" id="KW-0378">Hydrolase</keyword>
<gene>
    <name evidence="4" type="ordered locus">Rru_A1195</name>
</gene>
<name>Q2RV49_RHORT</name>
<evidence type="ECO:0000313" key="4">
    <source>
        <dbReference type="EMBL" id="ABC21996.1"/>
    </source>
</evidence>
<dbReference type="PATRIC" id="fig|269796.9.peg.1259"/>
<feature type="chain" id="PRO_5004214845" evidence="2">
    <location>
        <begin position="28"/>
        <end position="220"/>
    </location>
</feature>
<keyword evidence="5" id="KW-1185">Reference proteome</keyword>
<dbReference type="STRING" id="269796.Rru_A1195"/>
<feature type="compositionally biased region" description="Low complexity" evidence="1">
    <location>
        <begin position="191"/>
        <end position="201"/>
    </location>
</feature>
<feature type="region of interest" description="Disordered" evidence="1">
    <location>
        <begin position="180"/>
        <end position="201"/>
    </location>
</feature>
<evidence type="ECO:0000259" key="3">
    <source>
        <dbReference type="Pfam" id="PF07486"/>
    </source>
</evidence>
<dbReference type="KEGG" id="rru:Rru_A1195"/>
<dbReference type="Gene3D" id="1.10.10.2520">
    <property type="entry name" value="Cell wall hydrolase SleB, domain 1"/>
    <property type="match status" value="1"/>
</dbReference>
<dbReference type="HOGENOM" id="CLU_086663_2_0_5"/>
<reference evidence="4 5" key="1">
    <citation type="journal article" date="2011" name="Stand. Genomic Sci.">
        <title>Complete genome sequence of Rhodospirillum rubrum type strain (S1).</title>
        <authorList>
            <person name="Munk A.C."/>
            <person name="Copeland A."/>
            <person name="Lucas S."/>
            <person name="Lapidus A."/>
            <person name="Del Rio T.G."/>
            <person name="Barry K."/>
            <person name="Detter J.C."/>
            <person name="Hammon N."/>
            <person name="Israni S."/>
            <person name="Pitluck S."/>
            <person name="Brettin T."/>
            <person name="Bruce D."/>
            <person name="Han C."/>
            <person name="Tapia R."/>
            <person name="Gilna P."/>
            <person name="Schmutz J."/>
            <person name="Larimer F."/>
            <person name="Land M."/>
            <person name="Kyrpides N.C."/>
            <person name="Mavromatis K."/>
            <person name="Richardson P."/>
            <person name="Rohde M."/>
            <person name="Goker M."/>
            <person name="Klenk H.P."/>
            <person name="Zhang Y."/>
            <person name="Roberts G.P."/>
            <person name="Reslewic S."/>
            <person name="Schwartz D.C."/>
        </authorList>
    </citation>
    <scope>NUCLEOTIDE SEQUENCE [LARGE SCALE GENOMIC DNA]</scope>
    <source>
        <strain evidence="5">ATCC 11170 / ATH 1.1.1 / DSM 467 / LMG 4362 / NCIMB 8255 / S1</strain>
    </source>
</reference>
<dbReference type="InterPro" id="IPR042047">
    <property type="entry name" value="SleB_dom1"/>
</dbReference>
<dbReference type="InterPro" id="IPR011105">
    <property type="entry name" value="Cell_wall_hydrolase_SleB"/>
</dbReference>
<dbReference type="PhylomeDB" id="Q2RV49"/>
<dbReference type="Pfam" id="PF07486">
    <property type="entry name" value="Hydrolase_2"/>
    <property type="match status" value="1"/>
</dbReference>
<dbReference type="Proteomes" id="UP000001929">
    <property type="component" value="Chromosome"/>
</dbReference>
<dbReference type="AlphaFoldDB" id="Q2RV49"/>
<evidence type="ECO:0000256" key="1">
    <source>
        <dbReference type="SAM" id="MobiDB-lite"/>
    </source>
</evidence>
<proteinExistence type="predicted"/>
<dbReference type="Gene3D" id="6.20.240.60">
    <property type="match status" value="1"/>
</dbReference>
<evidence type="ECO:0000256" key="2">
    <source>
        <dbReference type="SAM" id="SignalP"/>
    </source>
</evidence>
<accession>Q2RV49</accession>
<organism evidence="4 5">
    <name type="scientific">Rhodospirillum rubrum (strain ATCC 11170 / ATH 1.1.1 / DSM 467 / LMG 4362 / NCIMB 8255 / S1)</name>
    <dbReference type="NCBI Taxonomy" id="269796"/>
    <lineage>
        <taxon>Bacteria</taxon>
        <taxon>Pseudomonadati</taxon>
        <taxon>Pseudomonadota</taxon>
        <taxon>Alphaproteobacteria</taxon>
        <taxon>Rhodospirillales</taxon>
        <taxon>Rhodospirillaceae</taxon>
        <taxon>Rhodospirillum</taxon>
    </lineage>
</organism>
<sequence>MVRGKQPMRLILTALGALLLGASLAGAAELPKDIRVGPGTLVVAKKDMLCLALNDYWEARGETLQGRVAVAQVVLNRARDPRFPGSICDVVQENRSGMGRGCQFSWYCDGKADAPIEEDAWRSSVLLAMSVLRRDNAINDPTRGALWYHNGTVAPSWADRLDRTVRIGTHVFYTDTVGRRPATQTAKRDTGTSTTTGTPVPSTFADWIDTVQKGEQVAGQ</sequence>
<protein>
    <submittedName>
        <fullName evidence="4">Cell wall hydrolase, SleB</fullName>
    </submittedName>
</protein>
<dbReference type="EMBL" id="CP000230">
    <property type="protein sequence ID" value="ABC21996.1"/>
    <property type="molecule type" value="Genomic_DNA"/>
</dbReference>
<evidence type="ECO:0000313" key="5">
    <source>
        <dbReference type="Proteomes" id="UP000001929"/>
    </source>
</evidence>
<dbReference type="eggNOG" id="COG3773">
    <property type="taxonomic scope" value="Bacteria"/>
</dbReference>
<feature type="signal peptide" evidence="2">
    <location>
        <begin position="1"/>
        <end position="27"/>
    </location>
</feature>
<feature type="domain" description="Cell wall hydrolase SleB" evidence="3">
    <location>
        <begin position="61"/>
        <end position="173"/>
    </location>
</feature>